<dbReference type="Proteomes" id="UP000257109">
    <property type="component" value="Unassembled WGS sequence"/>
</dbReference>
<comment type="caution">
    <text evidence="1">The sequence shown here is derived from an EMBL/GenBank/DDBJ whole genome shotgun (WGS) entry which is preliminary data.</text>
</comment>
<keyword evidence="2" id="KW-1185">Reference proteome</keyword>
<evidence type="ECO:0000313" key="1">
    <source>
        <dbReference type="EMBL" id="RDX65759.1"/>
    </source>
</evidence>
<name>A0A371EIN8_MUCPR</name>
<dbReference type="EMBL" id="QJKJ01013749">
    <property type="protein sequence ID" value="RDX65759.1"/>
    <property type="molecule type" value="Genomic_DNA"/>
</dbReference>
<accession>A0A371EIN8</accession>
<feature type="non-terminal residue" evidence="1">
    <location>
        <position position="1"/>
    </location>
</feature>
<organism evidence="1 2">
    <name type="scientific">Mucuna pruriens</name>
    <name type="common">Velvet bean</name>
    <name type="synonym">Dolichos pruriens</name>
    <dbReference type="NCBI Taxonomy" id="157652"/>
    <lineage>
        <taxon>Eukaryota</taxon>
        <taxon>Viridiplantae</taxon>
        <taxon>Streptophyta</taxon>
        <taxon>Embryophyta</taxon>
        <taxon>Tracheophyta</taxon>
        <taxon>Spermatophyta</taxon>
        <taxon>Magnoliopsida</taxon>
        <taxon>eudicotyledons</taxon>
        <taxon>Gunneridae</taxon>
        <taxon>Pentapetalae</taxon>
        <taxon>rosids</taxon>
        <taxon>fabids</taxon>
        <taxon>Fabales</taxon>
        <taxon>Fabaceae</taxon>
        <taxon>Papilionoideae</taxon>
        <taxon>50 kb inversion clade</taxon>
        <taxon>NPAAA clade</taxon>
        <taxon>indigoferoid/millettioid clade</taxon>
        <taxon>Phaseoleae</taxon>
        <taxon>Mucuna</taxon>
    </lineage>
</organism>
<reference evidence="1" key="1">
    <citation type="submission" date="2018-05" db="EMBL/GenBank/DDBJ databases">
        <title>Draft genome of Mucuna pruriens seed.</title>
        <authorList>
            <person name="Nnadi N.E."/>
            <person name="Vos R."/>
            <person name="Hasami M.H."/>
            <person name="Devisetty U.K."/>
            <person name="Aguiy J.C."/>
        </authorList>
    </citation>
    <scope>NUCLEOTIDE SEQUENCE [LARGE SCALE GENOMIC DNA]</scope>
    <source>
        <strain evidence="1">JCA_2017</strain>
    </source>
</reference>
<evidence type="ECO:0008006" key="3">
    <source>
        <dbReference type="Google" id="ProtNLM"/>
    </source>
</evidence>
<dbReference type="OrthoDB" id="1938712at2759"/>
<gene>
    <name evidence="1" type="ORF">CR513_55559</name>
</gene>
<feature type="non-terminal residue" evidence="1">
    <location>
        <position position="102"/>
    </location>
</feature>
<evidence type="ECO:0000313" key="2">
    <source>
        <dbReference type="Proteomes" id="UP000257109"/>
    </source>
</evidence>
<dbReference type="AlphaFoldDB" id="A0A371EIN8"/>
<proteinExistence type="predicted"/>
<protein>
    <recommendedName>
        <fullName evidence="3">Reverse transcriptase RNase H-like domain-containing protein</fullName>
    </recommendedName>
</protein>
<sequence length="102" mass="11974">DYNFNLSHHPSKVNVVVDALSRKPSYMMKLGLLKITSDMMEESMKGNEVMRFHDKIHVLYVIELRKLILQKGLSNGWKVQLGATGMYQNLREMIVWYDLEEE</sequence>